<proteinExistence type="predicted"/>
<organism evidence="1 2">
    <name type="scientific">Heterodera trifolii</name>
    <dbReference type="NCBI Taxonomy" id="157864"/>
    <lineage>
        <taxon>Eukaryota</taxon>
        <taxon>Metazoa</taxon>
        <taxon>Ecdysozoa</taxon>
        <taxon>Nematoda</taxon>
        <taxon>Chromadorea</taxon>
        <taxon>Rhabditida</taxon>
        <taxon>Tylenchina</taxon>
        <taxon>Tylenchomorpha</taxon>
        <taxon>Tylenchoidea</taxon>
        <taxon>Heteroderidae</taxon>
        <taxon>Heteroderinae</taxon>
        <taxon>Heterodera</taxon>
    </lineage>
</organism>
<evidence type="ECO:0000313" key="2">
    <source>
        <dbReference type="Proteomes" id="UP001620626"/>
    </source>
</evidence>
<gene>
    <name evidence="1" type="ORF">niasHT_016142</name>
</gene>
<reference evidence="1 2" key="1">
    <citation type="submission" date="2024-10" db="EMBL/GenBank/DDBJ databases">
        <authorList>
            <person name="Kim D."/>
        </authorList>
    </citation>
    <scope>NUCLEOTIDE SEQUENCE [LARGE SCALE GENOMIC DNA]</scope>
    <source>
        <strain evidence="1">BH-2024</strain>
    </source>
</reference>
<dbReference type="AlphaFoldDB" id="A0ABD2LIH9"/>
<dbReference type="Gene3D" id="1.50.10.20">
    <property type="match status" value="1"/>
</dbReference>
<evidence type="ECO:0000313" key="1">
    <source>
        <dbReference type="EMBL" id="KAL3115041.1"/>
    </source>
</evidence>
<keyword evidence="2" id="KW-1185">Reference proteome</keyword>
<dbReference type="EMBL" id="JBICBT010000400">
    <property type="protein sequence ID" value="KAL3115041.1"/>
    <property type="molecule type" value="Genomic_DNA"/>
</dbReference>
<dbReference type="Proteomes" id="UP001620626">
    <property type="component" value="Unassembled WGS sequence"/>
</dbReference>
<sequence length="219" mass="24706">MFKFTKPMTTTAARMIVRKSRLEVMPMAKKVALLENHVQNKCGKNQISKSKKKNWDYIFLKLKKNVVSPQFSLNRVTELTRGYLVSHLADFKEDPYALTLCTYVLHLANSPKKGDVLKMLEGLQTTGTTDGMVHWTKKVSNGAKDGTGGAAKNDGGVARDTNQYFFQPQPADVQDRFHWHLRGFLLRYLGGMKADLGGVKADLGVLKYDMFSMKVELKK</sequence>
<comment type="caution">
    <text evidence="1">The sequence shown here is derived from an EMBL/GenBank/DDBJ whole genome shotgun (WGS) entry which is preliminary data.</text>
</comment>
<protein>
    <submittedName>
        <fullName evidence="1">Uncharacterized protein</fullName>
    </submittedName>
</protein>
<name>A0ABD2LIH9_9BILA</name>
<accession>A0ABD2LIH9</accession>